<dbReference type="GO" id="GO:0031956">
    <property type="term" value="F:medium-chain fatty acid-CoA ligase activity"/>
    <property type="evidence" value="ECO:0007669"/>
    <property type="project" value="TreeGrafter"/>
</dbReference>
<reference evidence="3 4" key="1">
    <citation type="submission" date="2016-11" db="EMBL/GenBank/DDBJ databases">
        <authorList>
            <person name="Jaros S."/>
            <person name="Januszkiewicz K."/>
            <person name="Wedrychowicz H."/>
        </authorList>
    </citation>
    <scope>NUCLEOTIDE SEQUENCE [LARGE SCALE GENOMIC DNA]</scope>
</reference>
<keyword evidence="4" id="KW-1185">Reference proteome</keyword>
<evidence type="ECO:0000259" key="2">
    <source>
        <dbReference type="Pfam" id="PF00501"/>
    </source>
</evidence>
<dbReference type="Gene3D" id="3.40.50.12780">
    <property type="entry name" value="N-terminal domain of ligase-like"/>
    <property type="match status" value="1"/>
</dbReference>
<evidence type="ECO:0000313" key="4">
    <source>
        <dbReference type="Proteomes" id="UP000249464"/>
    </source>
</evidence>
<dbReference type="STRING" id="796604.A0A2X0MHE4"/>
<dbReference type="InterPro" id="IPR000873">
    <property type="entry name" value="AMP-dep_synth/lig_dom"/>
</dbReference>
<dbReference type="SUPFAM" id="SSF56801">
    <property type="entry name" value="Acetyl-CoA synthetase-like"/>
    <property type="match status" value="1"/>
</dbReference>
<dbReference type="EMBL" id="FQNC01000049">
    <property type="protein sequence ID" value="SGY81323.1"/>
    <property type="molecule type" value="Genomic_DNA"/>
</dbReference>
<protein>
    <submittedName>
        <fullName evidence="3">BQ5605_C009g05491 protein</fullName>
    </submittedName>
</protein>
<evidence type="ECO:0000313" key="3">
    <source>
        <dbReference type="EMBL" id="SGY81323.1"/>
    </source>
</evidence>
<evidence type="ECO:0000256" key="1">
    <source>
        <dbReference type="SAM" id="MobiDB-lite"/>
    </source>
</evidence>
<organism evidence="3 4">
    <name type="scientific">Microbotryum silenes-dioicae</name>
    <dbReference type="NCBI Taxonomy" id="796604"/>
    <lineage>
        <taxon>Eukaryota</taxon>
        <taxon>Fungi</taxon>
        <taxon>Dikarya</taxon>
        <taxon>Basidiomycota</taxon>
        <taxon>Pucciniomycotina</taxon>
        <taxon>Microbotryomycetes</taxon>
        <taxon>Microbotryales</taxon>
        <taxon>Microbotryaceae</taxon>
        <taxon>Microbotryum</taxon>
    </lineage>
</organism>
<feature type="region of interest" description="Disordered" evidence="1">
    <location>
        <begin position="1"/>
        <end position="83"/>
    </location>
</feature>
<dbReference type="AlphaFoldDB" id="A0A2X0MHE4"/>
<dbReference type="InterPro" id="IPR042099">
    <property type="entry name" value="ANL_N_sf"/>
</dbReference>
<dbReference type="Gene3D" id="3.30.300.30">
    <property type="match status" value="1"/>
</dbReference>
<name>A0A2X0MHE4_9BASI</name>
<dbReference type="Proteomes" id="UP000249464">
    <property type="component" value="Unassembled WGS sequence"/>
</dbReference>
<dbReference type="GO" id="GO:0006631">
    <property type="term" value="P:fatty acid metabolic process"/>
    <property type="evidence" value="ECO:0007669"/>
    <property type="project" value="TreeGrafter"/>
</dbReference>
<feature type="domain" description="AMP-dependent synthetase/ligase" evidence="2">
    <location>
        <begin position="191"/>
        <end position="633"/>
    </location>
</feature>
<dbReference type="PANTHER" id="PTHR43201:SF30">
    <property type="entry name" value="AMP-DEPENDENT SYNTHETASE_LIGASE DOMAIN-CONTAINING PROTEIN"/>
    <property type="match status" value="1"/>
</dbReference>
<feature type="compositionally biased region" description="Low complexity" evidence="1">
    <location>
        <begin position="1"/>
        <end position="25"/>
    </location>
</feature>
<dbReference type="PANTHER" id="PTHR43201">
    <property type="entry name" value="ACYL-COA SYNTHETASE"/>
    <property type="match status" value="1"/>
</dbReference>
<gene>
    <name evidence="3" type="primary">BQ5605_C009g05491</name>
    <name evidence="3" type="ORF">BQ5605_C009G05491</name>
</gene>
<proteinExistence type="predicted"/>
<dbReference type="Pfam" id="PF00501">
    <property type="entry name" value="AMP-binding"/>
    <property type="match status" value="1"/>
</dbReference>
<dbReference type="InterPro" id="IPR045851">
    <property type="entry name" value="AMP-bd_C_sf"/>
</dbReference>
<accession>A0A2X0MHE4</accession>
<sequence>MRRFGSVWVAAPSSSSSTAVSPSSTCRHPPASRAAAGVGPPTCSEPGTTPRRALRLASSPAQLPPPTRTATNRSPESRQQDRVLPPILDFHYLTALSISHGRVRATTHFPGEPVRLLRAFHSSTRRYTTPIDGVSHTRGPTDRPLLDVTLPQFWCQLVKDYAQSPALVVRHERADIHSPSSAPGGVTADEDCIRWTFDEMDRHIDALARGLRNHGVQKGDRIGVFLGNNSCYALLQWATAKIGAVLVCINPSAPAPELLATLNLSGVSTLFISPTIRRNSHLSMLRQLFPALASTPADQDLHDEVCPTLKQIVIVDNTKLGAVGFGKMLEEEGFKGRDARHWFDWSSAGTTLEVEGQSVEDVVNHQFTSGTTGNPKAVALTHNNVLNNGLLIGDCMHLRPPDLKEGWQGERLINAPPFFHCFGLVLGNLAFWTHGGCIIVASESFDATQVLRAAYLEKATAIHGVPTMFIVELGLLEKLEKGEDVSGLSDLVPPGGGRLEFPSLRTGIAAGSPVPDEVMRKLVKRMNLKDLTITYGQTETSVSRILKNDCICAVGADPSILHGTPDQPASFMSTIHDPLELRCTTVGRILPHTHARIVDPNHPLYPSPETPSLPVNSPGELFSGGYLVMHSYHENPAETEKSVFYDRDGVKWLRTGDLASMDEEGYVKIRGRIKDIILRGGENLFPVVIEARTMLLEGIVDVYAIAVPDPIMGEVVGLFIERAKTEAGRNLMSQMVRDHVRKLLRIPIDWVWYLGEDGVGTEWPKTASGKIRKVELRDWATPLVEHEVGKLKSS</sequence>